<dbReference type="STRING" id="86416.Clopa_3397"/>
<protein>
    <submittedName>
        <fullName evidence="1">Uncharacterized protein</fullName>
    </submittedName>
</protein>
<evidence type="ECO:0000313" key="1">
    <source>
        <dbReference type="EMBL" id="AGK98192.1"/>
    </source>
</evidence>
<proteinExistence type="predicted"/>
<sequence>MIRKLLEQNGLKMSDTKFKEVMTETQNDIRENHLRLGVRTSKDYLLKVAIIYYGISKSI</sequence>
<gene>
    <name evidence="1" type="ORF">Clopa_3397</name>
</gene>
<name>R4K4V0_CLOPA</name>
<organism evidence="1 2">
    <name type="scientific">Clostridium pasteurianum BC1</name>
    <dbReference type="NCBI Taxonomy" id="86416"/>
    <lineage>
        <taxon>Bacteria</taxon>
        <taxon>Bacillati</taxon>
        <taxon>Bacillota</taxon>
        <taxon>Clostridia</taxon>
        <taxon>Eubacteriales</taxon>
        <taxon>Clostridiaceae</taxon>
        <taxon>Clostridium</taxon>
    </lineage>
</organism>
<dbReference type="Proteomes" id="UP000013523">
    <property type="component" value="Chromosome"/>
</dbReference>
<dbReference type="AlphaFoldDB" id="R4K4V0"/>
<dbReference type="PATRIC" id="fig|86416.3.peg.3392"/>
<dbReference type="KEGG" id="cpas:Clopa_3397"/>
<reference evidence="1 2" key="1">
    <citation type="submission" date="2012-01" db="EMBL/GenBank/DDBJ databases">
        <title>Complete sequence of chromosome of Clostridium pasteurianum BC1.</title>
        <authorList>
            <consortium name="US DOE Joint Genome Institute"/>
            <person name="Lucas S."/>
            <person name="Han J."/>
            <person name="Lapidus A."/>
            <person name="Cheng J.-F."/>
            <person name="Goodwin L."/>
            <person name="Pitluck S."/>
            <person name="Peters L."/>
            <person name="Mikhailova N."/>
            <person name="Teshima H."/>
            <person name="Detter J.C."/>
            <person name="Han C."/>
            <person name="Tapia R."/>
            <person name="Land M."/>
            <person name="Hauser L."/>
            <person name="Kyrpides N."/>
            <person name="Ivanova N."/>
            <person name="Pagani I."/>
            <person name="Dunn J."/>
            <person name="Taghavi S."/>
            <person name="Francis A."/>
            <person name="van der Lelie D."/>
            <person name="Woyke T."/>
        </authorList>
    </citation>
    <scope>NUCLEOTIDE SEQUENCE [LARGE SCALE GENOMIC DNA]</scope>
    <source>
        <strain evidence="1 2">BC1</strain>
    </source>
</reference>
<dbReference type="RefSeq" id="WP_015616477.1">
    <property type="nucleotide sequence ID" value="NC_021182.1"/>
</dbReference>
<dbReference type="EMBL" id="CP003261">
    <property type="protein sequence ID" value="AGK98192.1"/>
    <property type="molecule type" value="Genomic_DNA"/>
</dbReference>
<dbReference type="OrthoDB" id="1922248at2"/>
<dbReference type="HOGENOM" id="CLU_193586_0_0_9"/>
<accession>R4K4V0</accession>
<evidence type="ECO:0000313" key="2">
    <source>
        <dbReference type="Proteomes" id="UP000013523"/>
    </source>
</evidence>
<keyword evidence="2" id="KW-1185">Reference proteome</keyword>